<feature type="region of interest" description="Disordered" evidence="1">
    <location>
        <begin position="1"/>
        <end position="21"/>
    </location>
</feature>
<evidence type="ECO:0000313" key="2">
    <source>
        <dbReference type="EMBL" id="RMB95593.1"/>
    </source>
</evidence>
<keyword evidence="3" id="KW-1185">Reference proteome</keyword>
<proteinExistence type="predicted"/>
<name>A0A3M0J9N0_HIRRU</name>
<evidence type="ECO:0000313" key="3">
    <source>
        <dbReference type="Proteomes" id="UP000269221"/>
    </source>
</evidence>
<reference evidence="2 3" key="1">
    <citation type="submission" date="2018-07" db="EMBL/GenBank/DDBJ databases">
        <title>A high quality draft genome assembly of the barn swallow (H. rustica rustica).</title>
        <authorList>
            <person name="Formenti G."/>
            <person name="Chiara M."/>
            <person name="Poveda L."/>
            <person name="Francoijs K.-J."/>
            <person name="Bonisoli-Alquati A."/>
            <person name="Canova L."/>
            <person name="Gianfranceschi L."/>
            <person name="Horner D.S."/>
            <person name="Saino N."/>
        </authorList>
    </citation>
    <scope>NUCLEOTIDE SEQUENCE [LARGE SCALE GENOMIC DNA]</scope>
    <source>
        <strain evidence="2">Chelidonia</strain>
        <tissue evidence="2">Blood</tissue>
    </source>
</reference>
<evidence type="ECO:0000256" key="1">
    <source>
        <dbReference type="SAM" id="MobiDB-lite"/>
    </source>
</evidence>
<gene>
    <name evidence="2" type="ORF">DUI87_27703</name>
</gene>
<comment type="caution">
    <text evidence="2">The sequence shown here is derived from an EMBL/GenBank/DDBJ whole genome shotgun (WGS) entry which is preliminary data.</text>
</comment>
<sequence>MCHGSGVMEEDAVPLRAQPPEEGFMDVPEMLALPPETVMPCDIHFILEVTVQLNVKSQAWKKSSSSSQAVWSVVLTMRNGPAKHNKAIQLGKRACQDIWKLTA</sequence>
<protein>
    <submittedName>
        <fullName evidence="2">Uncharacterized protein</fullName>
    </submittedName>
</protein>
<accession>A0A3M0J9N0</accession>
<dbReference type="Proteomes" id="UP000269221">
    <property type="component" value="Unassembled WGS sequence"/>
</dbReference>
<dbReference type="EMBL" id="QRBI01000184">
    <property type="protein sequence ID" value="RMB95593.1"/>
    <property type="molecule type" value="Genomic_DNA"/>
</dbReference>
<organism evidence="2 3">
    <name type="scientific">Hirundo rustica rustica</name>
    <dbReference type="NCBI Taxonomy" id="333673"/>
    <lineage>
        <taxon>Eukaryota</taxon>
        <taxon>Metazoa</taxon>
        <taxon>Chordata</taxon>
        <taxon>Craniata</taxon>
        <taxon>Vertebrata</taxon>
        <taxon>Euteleostomi</taxon>
        <taxon>Archelosauria</taxon>
        <taxon>Archosauria</taxon>
        <taxon>Dinosauria</taxon>
        <taxon>Saurischia</taxon>
        <taxon>Theropoda</taxon>
        <taxon>Coelurosauria</taxon>
        <taxon>Aves</taxon>
        <taxon>Neognathae</taxon>
        <taxon>Neoaves</taxon>
        <taxon>Telluraves</taxon>
        <taxon>Australaves</taxon>
        <taxon>Passeriformes</taxon>
        <taxon>Sylvioidea</taxon>
        <taxon>Hirundinidae</taxon>
        <taxon>Hirundo</taxon>
    </lineage>
</organism>
<dbReference type="AlphaFoldDB" id="A0A3M0J9N0"/>